<proteinExistence type="predicted"/>
<evidence type="ECO:0000256" key="1">
    <source>
        <dbReference type="SAM" id="MobiDB-lite"/>
    </source>
</evidence>
<reference evidence="3" key="1">
    <citation type="submission" date="2021-01" db="EMBL/GenBank/DDBJ databases">
        <title>Adiantum capillus-veneris genome.</title>
        <authorList>
            <person name="Fang Y."/>
            <person name="Liao Q."/>
        </authorList>
    </citation>
    <scope>NUCLEOTIDE SEQUENCE</scope>
    <source>
        <strain evidence="3">H3</strain>
        <tissue evidence="3">Leaf</tissue>
    </source>
</reference>
<name>A0A9D4Z7J7_ADICA</name>
<evidence type="ECO:0000256" key="2">
    <source>
        <dbReference type="SAM" id="Phobius"/>
    </source>
</evidence>
<dbReference type="AlphaFoldDB" id="A0A9D4Z7J7"/>
<keyword evidence="2" id="KW-0812">Transmembrane</keyword>
<feature type="transmembrane region" description="Helical" evidence="2">
    <location>
        <begin position="33"/>
        <end position="55"/>
    </location>
</feature>
<comment type="caution">
    <text evidence="3">The sequence shown here is derived from an EMBL/GenBank/DDBJ whole genome shotgun (WGS) entry which is preliminary data.</text>
</comment>
<feature type="compositionally biased region" description="Polar residues" evidence="1">
    <location>
        <begin position="90"/>
        <end position="102"/>
    </location>
</feature>
<dbReference type="Proteomes" id="UP000886520">
    <property type="component" value="Chromosome 20"/>
</dbReference>
<gene>
    <name evidence="3" type="ORF">GOP47_0020550</name>
</gene>
<accession>A0A9D4Z7J7</accession>
<protein>
    <submittedName>
        <fullName evidence="3">Uncharacterized protein</fullName>
    </submittedName>
</protein>
<evidence type="ECO:0000313" key="4">
    <source>
        <dbReference type="Proteomes" id="UP000886520"/>
    </source>
</evidence>
<organism evidence="3 4">
    <name type="scientific">Adiantum capillus-veneris</name>
    <name type="common">Maidenhair fern</name>
    <dbReference type="NCBI Taxonomy" id="13818"/>
    <lineage>
        <taxon>Eukaryota</taxon>
        <taxon>Viridiplantae</taxon>
        <taxon>Streptophyta</taxon>
        <taxon>Embryophyta</taxon>
        <taxon>Tracheophyta</taxon>
        <taxon>Polypodiopsida</taxon>
        <taxon>Polypodiidae</taxon>
        <taxon>Polypodiales</taxon>
        <taxon>Pteridineae</taxon>
        <taxon>Pteridaceae</taxon>
        <taxon>Vittarioideae</taxon>
        <taxon>Adiantum</taxon>
    </lineage>
</organism>
<feature type="region of interest" description="Disordered" evidence="1">
    <location>
        <begin position="73"/>
        <end position="123"/>
    </location>
</feature>
<sequence length="123" mass="12656">MDAGGCKSQDAAAKECTGMRSIDMVFISGGQGILVIVVCQFLLMVFLRAICIWAIPTSTAQASPAPRTRYISSSEAGLSTSAREELPTAVPSQRGSVSSGISPLTAVCSGKSSSAPERNEGEG</sequence>
<keyword evidence="2" id="KW-0472">Membrane</keyword>
<keyword evidence="2" id="KW-1133">Transmembrane helix</keyword>
<dbReference type="EMBL" id="JABFUD020000020">
    <property type="protein sequence ID" value="KAI5063880.1"/>
    <property type="molecule type" value="Genomic_DNA"/>
</dbReference>
<evidence type="ECO:0000313" key="3">
    <source>
        <dbReference type="EMBL" id="KAI5063880.1"/>
    </source>
</evidence>
<keyword evidence="4" id="KW-1185">Reference proteome</keyword>